<dbReference type="HOGENOM" id="CLU_128430_0_1_1"/>
<evidence type="ECO:0000256" key="2">
    <source>
        <dbReference type="SAM" id="SignalP"/>
    </source>
</evidence>
<keyword evidence="4" id="KW-1185">Reference proteome</keyword>
<evidence type="ECO:0000313" key="3">
    <source>
        <dbReference type="EMBL" id="EFH57611.1"/>
    </source>
</evidence>
<dbReference type="PANTHER" id="PTHR33470:SF22">
    <property type="entry name" value="POLLEN OLE E 1 ALLERGEN AND EXTENSIN FAMILY PROTEIN"/>
    <property type="match status" value="1"/>
</dbReference>
<dbReference type="Proteomes" id="UP000008694">
    <property type="component" value="Unassembled WGS sequence"/>
</dbReference>
<feature type="signal peptide" evidence="2">
    <location>
        <begin position="1"/>
        <end position="23"/>
    </location>
</feature>
<evidence type="ECO:0000256" key="1">
    <source>
        <dbReference type="ARBA" id="ARBA00022729"/>
    </source>
</evidence>
<dbReference type="AlphaFoldDB" id="D7LH37"/>
<evidence type="ECO:0008006" key="5">
    <source>
        <dbReference type="Google" id="ProtNLM"/>
    </source>
</evidence>
<dbReference type="GO" id="GO:0071944">
    <property type="term" value="C:cell periphery"/>
    <property type="evidence" value="ECO:0007669"/>
    <property type="project" value="TreeGrafter"/>
</dbReference>
<name>D7LH37_ARALL</name>
<dbReference type="Pfam" id="PF01190">
    <property type="entry name" value="Pollen_Ole_e_1"/>
    <property type="match status" value="1"/>
</dbReference>
<sequence length="180" mass="19730">MVLVIKALKYLLLLSISLTFIYTNEVSSTSPVTTPPSSPVKMSRRLVAVEGMVYCKSCKYSGVDTLLEASPLQALCLRSDGKACMQQHKERCDNGDKTDKNGYFFMLAPKKLTTYAFHTCRAWPTNPGPTTATMTCTVPSKLNNGITGAMLKPSKTINIGEHDYVLFSVGPFAFEPACTR</sequence>
<organism evidence="4">
    <name type="scientific">Arabidopsis lyrata subsp. lyrata</name>
    <name type="common">Lyre-leaved rock-cress</name>
    <dbReference type="NCBI Taxonomy" id="81972"/>
    <lineage>
        <taxon>Eukaryota</taxon>
        <taxon>Viridiplantae</taxon>
        <taxon>Streptophyta</taxon>
        <taxon>Embryophyta</taxon>
        <taxon>Tracheophyta</taxon>
        <taxon>Spermatophyta</taxon>
        <taxon>Magnoliopsida</taxon>
        <taxon>eudicotyledons</taxon>
        <taxon>Gunneridae</taxon>
        <taxon>Pentapetalae</taxon>
        <taxon>rosids</taxon>
        <taxon>malvids</taxon>
        <taxon>Brassicales</taxon>
        <taxon>Brassicaceae</taxon>
        <taxon>Camelineae</taxon>
        <taxon>Arabidopsis</taxon>
    </lineage>
</organism>
<protein>
    <recommendedName>
        <fullName evidence="5">Pollen ole e 1 allergen and extensin family protein</fullName>
    </recommendedName>
</protein>
<dbReference type="Gramene" id="fgenesh2_kg.4__1494__AT2G34700.1">
    <property type="protein sequence ID" value="fgenesh2_kg.4__1494__AT2G34700.1"/>
    <property type="gene ID" value="fgenesh2_kg.4__1494__AT2G34700.1"/>
</dbReference>
<dbReference type="STRING" id="81972.D7LH37"/>
<dbReference type="EMBL" id="GL348716">
    <property type="protein sequence ID" value="EFH57611.1"/>
    <property type="molecule type" value="Genomic_DNA"/>
</dbReference>
<feature type="chain" id="PRO_5003102700" description="Pollen ole e 1 allergen and extensin family protein" evidence="2">
    <location>
        <begin position="24"/>
        <end position="180"/>
    </location>
</feature>
<evidence type="ECO:0000313" key="4">
    <source>
        <dbReference type="Proteomes" id="UP000008694"/>
    </source>
</evidence>
<proteinExistence type="predicted"/>
<dbReference type="eggNOG" id="ENOG502QPUY">
    <property type="taxonomic scope" value="Eukaryota"/>
</dbReference>
<keyword evidence="1 2" id="KW-0732">Signal</keyword>
<gene>
    <name evidence="3" type="ORF">ARALYDRAFT_482434</name>
</gene>
<dbReference type="PANTHER" id="PTHR33470">
    <property type="entry name" value="OS01G0164075 PROTEIN"/>
    <property type="match status" value="1"/>
</dbReference>
<accession>D7LH37</accession>
<reference evidence="4" key="1">
    <citation type="journal article" date="2011" name="Nat. Genet.">
        <title>The Arabidopsis lyrata genome sequence and the basis of rapid genome size change.</title>
        <authorList>
            <person name="Hu T.T."/>
            <person name="Pattyn P."/>
            <person name="Bakker E.G."/>
            <person name="Cao J."/>
            <person name="Cheng J.-F."/>
            <person name="Clark R.M."/>
            <person name="Fahlgren N."/>
            <person name="Fawcett J.A."/>
            <person name="Grimwood J."/>
            <person name="Gundlach H."/>
            <person name="Haberer G."/>
            <person name="Hollister J.D."/>
            <person name="Ossowski S."/>
            <person name="Ottilar R.P."/>
            <person name="Salamov A.A."/>
            <person name="Schneeberger K."/>
            <person name="Spannagl M."/>
            <person name="Wang X."/>
            <person name="Yang L."/>
            <person name="Nasrallah M.E."/>
            <person name="Bergelson J."/>
            <person name="Carrington J.C."/>
            <person name="Gaut B.S."/>
            <person name="Schmutz J."/>
            <person name="Mayer K.F.X."/>
            <person name="Van de Peer Y."/>
            <person name="Grigoriev I.V."/>
            <person name="Nordborg M."/>
            <person name="Weigel D."/>
            <person name="Guo Y.-L."/>
        </authorList>
    </citation>
    <scope>NUCLEOTIDE SEQUENCE [LARGE SCALE GENOMIC DNA]</scope>
    <source>
        <strain evidence="4">cv. MN47</strain>
    </source>
</reference>